<organism evidence="1 2">
    <name type="scientific">Polarella glacialis</name>
    <name type="common">Dinoflagellate</name>
    <dbReference type="NCBI Taxonomy" id="89957"/>
    <lineage>
        <taxon>Eukaryota</taxon>
        <taxon>Sar</taxon>
        <taxon>Alveolata</taxon>
        <taxon>Dinophyceae</taxon>
        <taxon>Suessiales</taxon>
        <taxon>Suessiaceae</taxon>
        <taxon>Polarella</taxon>
    </lineage>
</organism>
<protein>
    <submittedName>
        <fullName evidence="1">Uncharacterized protein</fullName>
    </submittedName>
</protein>
<evidence type="ECO:0000313" key="1">
    <source>
        <dbReference type="EMBL" id="CAE8621132.1"/>
    </source>
</evidence>
<evidence type="ECO:0000313" key="2">
    <source>
        <dbReference type="Proteomes" id="UP000654075"/>
    </source>
</evidence>
<dbReference type="EMBL" id="CAJNNV010027653">
    <property type="protein sequence ID" value="CAE8621132.1"/>
    <property type="molecule type" value="Genomic_DNA"/>
</dbReference>
<dbReference type="AlphaFoldDB" id="A0A813GEK7"/>
<sequence length="433" mass="45833">MYHRRCAFSSSAIKREAAMHCNTSAPLPTLCRSQGQMLSSPLPGQQVPKGWMPLPRLSTAPQWAKFVASGRCSSVVHTWRVASALAAALPLHAGQLSRQLATRFGIVAPSSEHCSDDVQQLSLLEKQSLEAVATWAFRHQFELTDNAWGVPALSLLQSSNPESWAAWFSAWDAGREGMMTRGTLALALGSAVRAAADRFGFGYLPDVLASVVPLICCSGDGFIGDKVAVSLNFFLTEVAPVVSHLLKHLPIFQAGLKTRLEVESSTSLTRPSSPGLETPVPESIDNSSLVRVTFVGLCGGRRIALLPGDLLLSGLDAATRLLAADSLGFELIETTGATSSGLAPRFFFAGRAATGSETLKEAGLRGDGAIVVIVPGHDRHDKEKLGVEAGVSRSLGGLWLSTTADGKSLVGRQLTPFWVGGLLLLSALTAVAR</sequence>
<dbReference type="Proteomes" id="UP000654075">
    <property type="component" value="Unassembled WGS sequence"/>
</dbReference>
<comment type="caution">
    <text evidence="1">The sequence shown here is derived from an EMBL/GenBank/DDBJ whole genome shotgun (WGS) entry which is preliminary data.</text>
</comment>
<reference evidence="1" key="1">
    <citation type="submission" date="2021-02" db="EMBL/GenBank/DDBJ databases">
        <authorList>
            <person name="Dougan E. K."/>
            <person name="Rhodes N."/>
            <person name="Thang M."/>
            <person name="Chan C."/>
        </authorList>
    </citation>
    <scope>NUCLEOTIDE SEQUENCE</scope>
</reference>
<gene>
    <name evidence="1" type="ORF">PGLA1383_LOCUS38655</name>
</gene>
<proteinExistence type="predicted"/>
<keyword evidence="2" id="KW-1185">Reference proteome</keyword>
<accession>A0A813GEK7</accession>
<name>A0A813GEK7_POLGL</name>